<name>A0A5B6V8L0_9ROSI</name>
<evidence type="ECO:0000313" key="1">
    <source>
        <dbReference type="EMBL" id="KAA3465383.1"/>
    </source>
</evidence>
<keyword evidence="2" id="KW-1185">Reference proteome</keyword>
<protein>
    <submittedName>
        <fullName evidence="1">Dynactin subunit 1-like</fullName>
    </submittedName>
</protein>
<comment type="caution">
    <text evidence="1">The sequence shown here is derived from an EMBL/GenBank/DDBJ whole genome shotgun (WGS) entry which is preliminary data.</text>
</comment>
<proteinExistence type="predicted"/>
<sequence length="92" mass="10706">MKKYSYVTDMTPDKITLQNMEKKSKTTILFINTLKAQFITHMIRNTTKSFSDIVITDEIIENAIRSGKIDAEESNKRLISRKKENEVNNTHI</sequence>
<dbReference type="Proteomes" id="UP000325315">
    <property type="component" value="Unassembled WGS sequence"/>
</dbReference>
<gene>
    <name evidence="1" type="ORF">EPI10_000559</name>
</gene>
<dbReference type="PANTHER" id="PTHR32108">
    <property type="entry name" value="DNA-DIRECTED RNA POLYMERASE SUBUNIT ALPHA"/>
    <property type="match status" value="1"/>
</dbReference>
<organism evidence="1 2">
    <name type="scientific">Gossypium australe</name>
    <dbReference type="NCBI Taxonomy" id="47621"/>
    <lineage>
        <taxon>Eukaryota</taxon>
        <taxon>Viridiplantae</taxon>
        <taxon>Streptophyta</taxon>
        <taxon>Embryophyta</taxon>
        <taxon>Tracheophyta</taxon>
        <taxon>Spermatophyta</taxon>
        <taxon>Magnoliopsida</taxon>
        <taxon>eudicotyledons</taxon>
        <taxon>Gunneridae</taxon>
        <taxon>Pentapetalae</taxon>
        <taxon>rosids</taxon>
        <taxon>malvids</taxon>
        <taxon>Malvales</taxon>
        <taxon>Malvaceae</taxon>
        <taxon>Malvoideae</taxon>
        <taxon>Gossypium</taxon>
    </lineage>
</organism>
<evidence type="ECO:0000313" key="2">
    <source>
        <dbReference type="Proteomes" id="UP000325315"/>
    </source>
</evidence>
<dbReference type="EMBL" id="SMMG02000007">
    <property type="protein sequence ID" value="KAA3465383.1"/>
    <property type="molecule type" value="Genomic_DNA"/>
</dbReference>
<reference evidence="2" key="1">
    <citation type="journal article" date="2019" name="Plant Biotechnol. J.">
        <title>Genome sequencing of the Australian wild diploid species Gossypium australe highlights disease resistance and delayed gland morphogenesis.</title>
        <authorList>
            <person name="Cai Y."/>
            <person name="Cai X."/>
            <person name="Wang Q."/>
            <person name="Wang P."/>
            <person name="Zhang Y."/>
            <person name="Cai C."/>
            <person name="Xu Y."/>
            <person name="Wang K."/>
            <person name="Zhou Z."/>
            <person name="Wang C."/>
            <person name="Geng S."/>
            <person name="Li B."/>
            <person name="Dong Q."/>
            <person name="Hou Y."/>
            <person name="Wang H."/>
            <person name="Ai P."/>
            <person name="Liu Z."/>
            <person name="Yi F."/>
            <person name="Sun M."/>
            <person name="An G."/>
            <person name="Cheng J."/>
            <person name="Zhang Y."/>
            <person name="Shi Q."/>
            <person name="Xie Y."/>
            <person name="Shi X."/>
            <person name="Chang Y."/>
            <person name="Huang F."/>
            <person name="Chen Y."/>
            <person name="Hong S."/>
            <person name="Mi L."/>
            <person name="Sun Q."/>
            <person name="Zhang L."/>
            <person name="Zhou B."/>
            <person name="Peng R."/>
            <person name="Zhang X."/>
            <person name="Liu F."/>
        </authorList>
    </citation>
    <scope>NUCLEOTIDE SEQUENCE [LARGE SCALE GENOMIC DNA]</scope>
    <source>
        <strain evidence="2">cv. PA1801</strain>
    </source>
</reference>
<dbReference type="AlphaFoldDB" id="A0A5B6V8L0"/>
<dbReference type="PANTHER" id="PTHR32108:SF5">
    <property type="entry name" value="DYNACTIN SUBUNIT 1-LIKE"/>
    <property type="match status" value="1"/>
</dbReference>
<accession>A0A5B6V8L0</accession>